<dbReference type="SMART" id="SM00857">
    <property type="entry name" value="Resolvase"/>
    <property type="match status" value="1"/>
</dbReference>
<dbReference type="AlphaFoldDB" id="I0BIN5"/>
<dbReference type="PANTHER" id="PTHR30461:SF23">
    <property type="entry name" value="DNA RECOMBINASE-RELATED"/>
    <property type="match status" value="1"/>
</dbReference>
<dbReference type="Proteomes" id="UP000007392">
    <property type="component" value="Chromosome"/>
</dbReference>
<evidence type="ECO:0000259" key="3">
    <source>
        <dbReference type="PROSITE" id="PS51737"/>
    </source>
</evidence>
<name>I0BIN5_9BACL</name>
<dbReference type="Pfam" id="PF13408">
    <property type="entry name" value="Zn_ribbon_recom"/>
    <property type="match status" value="1"/>
</dbReference>
<evidence type="ECO:0000313" key="4">
    <source>
        <dbReference type="EMBL" id="AFH62232.2"/>
    </source>
</evidence>
<dbReference type="GO" id="GO:0003677">
    <property type="term" value="F:DNA binding"/>
    <property type="evidence" value="ECO:0007669"/>
    <property type="project" value="InterPro"/>
</dbReference>
<dbReference type="KEGG" id="pmw:B2K_16140"/>
<evidence type="ECO:0000313" key="5">
    <source>
        <dbReference type="Proteomes" id="UP000007392"/>
    </source>
</evidence>
<feature type="domain" description="Recombinase" evidence="3">
    <location>
        <begin position="156"/>
        <end position="270"/>
    </location>
</feature>
<accession>I0BIN5</accession>
<protein>
    <submittedName>
        <fullName evidence="4">Resolvase</fullName>
    </submittedName>
</protein>
<dbReference type="Gene3D" id="3.90.1750.20">
    <property type="entry name" value="Putative Large Serine Recombinase, Chain B, Domain 2"/>
    <property type="match status" value="1"/>
</dbReference>
<dbReference type="GO" id="GO:0000150">
    <property type="term" value="F:DNA strand exchange activity"/>
    <property type="evidence" value="ECO:0007669"/>
    <property type="project" value="InterPro"/>
</dbReference>
<dbReference type="HOGENOM" id="CLU_010686_18_3_9"/>
<feature type="coiled-coil region" evidence="1">
    <location>
        <begin position="353"/>
        <end position="408"/>
    </location>
</feature>
<organism evidence="4 5">
    <name type="scientific">Paenibacillus mucilaginosus K02</name>
    <dbReference type="NCBI Taxonomy" id="997761"/>
    <lineage>
        <taxon>Bacteria</taxon>
        <taxon>Bacillati</taxon>
        <taxon>Bacillota</taxon>
        <taxon>Bacilli</taxon>
        <taxon>Bacillales</taxon>
        <taxon>Paenibacillaceae</taxon>
        <taxon>Paenibacillus</taxon>
    </lineage>
</organism>
<gene>
    <name evidence="4" type="ORF">B2K_16140</name>
</gene>
<reference evidence="4 5" key="1">
    <citation type="submission" date="2013-06" db="EMBL/GenBank/DDBJ databases">
        <title>Complete genome sequence of Paenibacillus mucilaginosus K02.</title>
        <authorList>
            <person name="Xiao B."/>
            <person name="Sun L."/>
            <person name="Xiao L."/>
            <person name="Lian B."/>
        </authorList>
    </citation>
    <scope>NUCLEOTIDE SEQUENCE [LARGE SCALE GENOMIC DNA]</scope>
    <source>
        <strain evidence="4 5">K02</strain>
    </source>
</reference>
<evidence type="ECO:0000259" key="2">
    <source>
        <dbReference type="PROSITE" id="PS51736"/>
    </source>
</evidence>
<sequence length="473" mass="55115">MRACIYTRVSTAGQAEEGFSMQAQYDKLIDFVKLQGWDLIRVYTDPGVSAKDLNRPGVKELIDDLKVGKFEAVIVHKLDRLTRNISDLYDLVELVNKYEVKLISLSENIDTSTPMGRMFVYLLGIFAQMFRENLSEEIKKGLSKRADLGFRNAGAPFGYKMDERGNLIIIPEEAELVRVIFSLHISKKWGFYTIAKYLNKLGFLGRRGGIFHGSSIEKILKNHTYVGKNHWKLKGRPESERMVRDANHEPIIDQDTFNKSQEIIRRRSQKEMSRSFYSYPFSSIIRCGQCGAPYHGIMQPYKGIKYYYYRCFNVIKGRCNQSSISELKFETMFFDYFIVQHQGVNFEEVAATKSDTSEVKRKIERELEKSEQRRKNWQYAFGDGTIPYKDYVALIDEEMRKVEELQLQLSDLPVDESPVKITIKEVIETVAQLKDNWAYLERETRKDLINSLFKSITITKFDYGWVITDVDWV</sequence>
<dbReference type="Pfam" id="PF00239">
    <property type="entry name" value="Resolvase"/>
    <property type="match status" value="1"/>
</dbReference>
<dbReference type="Gene3D" id="3.40.50.1390">
    <property type="entry name" value="Resolvase, N-terminal catalytic domain"/>
    <property type="match status" value="1"/>
</dbReference>
<dbReference type="CDD" id="cd00338">
    <property type="entry name" value="Ser_Recombinase"/>
    <property type="match status" value="1"/>
</dbReference>
<feature type="domain" description="Resolvase/invertase-type recombinase catalytic" evidence="2">
    <location>
        <begin position="2"/>
        <end position="149"/>
    </location>
</feature>
<dbReference type="InterPro" id="IPR038109">
    <property type="entry name" value="DNA_bind_recomb_sf"/>
</dbReference>
<keyword evidence="1" id="KW-0175">Coiled coil</keyword>
<dbReference type="SUPFAM" id="SSF144292">
    <property type="entry name" value="occludin/ELL-like"/>
    <property type="match status" value="1"/>
</dbReference>
<dbReference type="PANTHER" id="PTHR30461">
    <property type="entry name" value="DNA-INVERTASE FROM LAMBDOID PROPHAGE"/>
    <property type="match status" value="1"/>
</dbReference>
<dbReference type="InterPro" id="IPR050639">
    <property type="entry name" value="SSR_resolvase"/>
</dbReference>
<dbReference type="PROSITE" id="PS51737">
    <property type="entry name" value="RECOMBINASE_DNA_BIND"/>
    <property type="match status" value="1"/>
</dbReference>
<evidence type="ECO:0000256" key="1">
    <source>
        <dbReference type="SAM" id="Coils"/>
    </source>
</evidence>
<dbReference type="InterPro" id="IPR011109">
    <property type="entry name" value="DNA_bind_recombinase_dom"/>
</dbReference>
<dbReference type="EMBL" id="CP003422">
    <property type="protein sequence ID" value="AFH62232.2"/>
    <property type="molecule type" value="Genomic_DNA"/>
</dbReference>
<dbReference type="SUPFAM" id="SSF53041">
    <property type="entry name" value="Resolvase-like"/>
    <property type="match status" value="1"/>
</dbReference>
<dbReference type="InterPro" id="IPR036162">
    <property type="entry name" value="Resolvase-like_N_sf"/>
</dbReference>
<dbReference type="PROSITE" id="PS51736">
    <property type="entry name" value="RECOMBINASES_3"/>
    <property type="match status" value="1"/>
</dbReference>
<dbReference type="InterPro" id="IPR006119">
    <property type="entry name" value="Resolv_N"/>
</dbReference>
<dbReference type="InterPro" id="IPR025827">
    <property type="entry name" value="Zn_ribbon_recom_dom"/>
</dbReference>
<proteinExistence type="predicted"/>
<dbReference type="Pfam" id="PF07508">
    <property type="entry name" value="Recombinase"/>
    <property type="match status" value="1"/>
</dbReference>